<dbReference type="FunFam" id="3.40.50.1010:FF:000020">
    <property type="entry name" value="20S-pre-rRNA D-site endonuclease NOB1"/>
    <property type="match status" value="1"/>
</dbReference>
<evidence type="ECO:0000256" key="3">
    <source>
        <dbReference type="ARBA" id="ARBA00022723"/>
    </source>
</evidence>
<evidence type="ECO:0000256" key="2">
    <source>
        <dbReference type="ARBA" id="ARBA00022722"/>
    </source>
</evidence>
<evidence type="ECO:0000259" key="11">
    <source>
        <dbReference type="Pfam" id="PF17146"/>
    </source>
</evidence>
<dbReference type="InterPro" id="IPR033411">
    <property type="entry name" value="Ribonuclease_PIN"/>
</dbReference>
<dbReference type="GO" id="GO:0005730">
    <property type="term" value="C:nucleolus"/>
    <property type="evidence" value="ECO:0007669"/>
    <property type="project" value="UniProtKB-SubCell"/>
</dbReference>
<dbReference type="CDD" id="cd09876">
    <property type="entry name" value="PIN_Nob1-like"/>
    <property type="match status" value="1"/>
</dbReference>
<dbReference type="Gene3D" id="6.20.210.10">
    <property type="entry name" value="Nin one binding (NOB1), Zn-ribbon-like"/>
    <property type="match status" value="1"/>
</dbReference>
<evidence type="ECO:0000256" key="8">
    <source>
        <dbReference type="PIRSR" id="PIRSR037125-1"/>
    </source>
</evidence>
<dbReference type="GO" id="GO:0005737">
    <property type="term" value="C:cytoplasm"/>
    <property type="evidence" value="ECO:0007669"/>
    <property type="project" value="EnsemblFungi"/>
</dbReference>
<organism evidence="12 13">
    <name type="scientific">Candida parapsilosis</name>
    <name type="common">Yeast</name>
    <dbReference type="NCBI Taxonomy" id="5480"/>
    <lineage>
        <taxon>Eukaryota</taxon>
        <taxon>Fungi</taxon>
        <taxon>Dikarya</taxon>
        <taxon>Ascomycota</taxon>
        <taxon>Saccharomycotina</taxon>
        <taxon>Pichiomycetes</taxon>
        <taxon>Debaryomycetaceae</taxon>
        <taxon>Candida/Lodderomyces clade</taxon>
        <taxon>Candida</taxon>
    </lineage>
</organism>
<dbReference type="PANTHER" id="PTHR12814:SF2">
    <property type="entry name" value="RNA-BINDING PROTEIN NOB1"/>
    <property type="match status" value="1"/>
</dbReference>
<dbReference type="GO" id="GO:0004521">
    <property type="term" value="F:RNA endonuclease activity"/>
    <property type="evidence" value="ECO:0007669"/>
    <property type="project" value="UniProtKB-UniRule"/>
</dbReference>
<comment type="function">
    <text evidence="7">Required for the synthesis of 40S ribosome subunits. Has a role in processing 20S pre-rRNA into the mature 18S rRNA, where it is required for cleavage at the 3' end of the mature 18S rRNA (D-site). Accompanies the 20S pre-rRNA from the nucleus to the cytoplasm.</text>
</comment>
<feature type="compositionally biased region" description="Basic residues" evidence="9">
    <location>
        <begin position="140"/>
        <end position="151"/>
    </location>
</feature>
<feature type="compositionally biased region" description="Basic and acidic residues" evidence="9">
    <location>
        <begin position="152"/>
        <end position="179"/>
    </location>
</feature>
<dbReference type="InterPro" id="IPR039907">
    <property type="entry name" value="NOB1"/>
</dbReference>
<dbReference type="Pfam" id="PF17146">
    <property type="entry name" value="PIN_6"/>
    <property type="match status" value="1"/>
</dbReference>
<dbReference type="GO" id="GO:0000462">
    <property type="term" value="P:maturation of SSU-rRNA from tricistronic rRNA transcript (SSU-rRNA, 5.8S rRNA, LSU-rRNA)"/>
    <property type="evidence" value="ECO:0007669"/>
    <property type="project" value="EnsemblFungi"/>
</dbReference>
<keyword evidence="6 7" id="KW-0539">Nucleus</keyword>
<keyword evidence="5 7" id="KW-0862">Zinc</keyword>
<dbReference type="Pfam" id="PF08772">
    <property type="entry name" value="Zn_ribbon_NOB1"/>
    <property type="match status" value="1"/>
</dbReference>
<evidence type="ECO:0000256" key="1">
    <source>
        <dbReference type="ARBA" id="ARBA00005858"/>
    </source>
</evidence>
<evidence type="ECO:0000256" key="5">
    <source>
        <dbReference type="ARBA" id="ARBA00022833"/>
    </source>
</evidence>
<keyword evidence="4" id="KW-0378">Hydrolase</keyword>
<dbReference type="OrthoDB" id="446759at2759"/>
<proteinExistence type="inferred from homology"/>
<reference evidence="12" key="1">
    <citation type="submission" date="2020-03" db="EMBL/GenBank/DDBJ databases">
        <title>FDA dAtabase for Regulatory Grade micrObial Sequences (FDA-ARGOS): Supporting development and validation of Infectious Disease Dx tests.</title>
        <authorList>
            <person name="Campos J."/>
            <person name="Goldberg B."/>
            <person name="Tallon L."/>
            <person name="Sadzewicz L."/>
            <person name="Vavikolanu K."/>
            <person name="Mehta A."/>
            <person name="Aluvathingal J."/>
            <person name="Nadendla S."/>
            <person name="Nandy P."/>
            <person name="Geyer C."/>
            <person name="Yan Y."/>
            <person name="Sichtig H."/>
        </authorList>
    </citation>
    <scope>NUCLEOTIDE SEQUENCE [LARGE SCALE GENOMIC DNA]</scope>
    <source>
        <strain evidence="12">FDAARGOS_652</strain>
    </source>
</reference>
<comment type="similarity">
    <text evidence="1 7">Belongs to the NOB1 family.</text>
</comment>
<evidence type="ECO:0000259" key="10">
    <source>
        <dbReference type="Pfam" id="PF08772"/>
    </source>
</evidence>
<dbReference type="PANTHER" id="PTHR12814">
    <property type="entry name" value="RNA-BINDING PROTEIN NOB1"/>
    <property type="match status" value="1"/>
</dbReference>
<feature type="region of interest" description="Disordered" evidence="9">
    <location>
        <begin position="119"/>
        <end position="237"/>
    </location>
</feature>
<dbReference type="GO" id="GO:0016787">
    <property type="term" value="F:hydrolase activity"/>
    <property type="evidence" value="ECO:0007669"/>
    <property type="project" value="UniProtKB-KW"/>
</dbReference>
<keyword evidence="2" id="KW-0540">Nuclease</keyword>
<feature type="binding site" evidence="8">
    <location>
        <position position="322"/>
    </location>
    <ligand>
        <name>Zn(2+)</name>
        <dbReference type="ChEBI" id="CHEBI:29105"/>
    </ligand>
</feature>
<feature type="domain" description="Ribonuclease PIN" evidence="11">
    <location>
        <begin position="10"/>
        <end position="98"/>
    </location>
</feature>
<dbReference type="PIRSF" id="PIRSF037125">
    <property type="entry name" value="D-site_20S_pre-rRNA_nuclease"/>
    <property type="match status" value="1"/>
</dbReference>
<dbReference type="GO" id="GO:0043248">
    <property type="term" value="P:proteasome assembly"/>
    <property type="evidence" value="ECO:0007669"/>
    <property type="project" value="EnsemblFungi"/>
</dbReference>
<dbReference type="InterPro" id="IPR036283">
    <property type="entry name" value="NOB1_Zf-like_sf"/>
</dbReference>
<evidence type="ECO:0000313" key="13">
    <source>
        <dbReference type="Proteomes" id="UP000590412"/>
    </source>
</evidence>
<comment type="caution">
    <text evidence="12">The sequence shown here is derived from an EMBL/GenBank/DDBJ whole genome shotgun (WGS) entry which is preliminary data.</text>
</comment>
<evidence type="ECO:0000256" key="9">
    <source>
        <dbReference type="SAM" id="MobiDB-lite"/>
    </source>
</evidence>
<sequence length="464" mass="52415">MATTKHVKTVVLDAGPLITQPATTLQQYAQEFYTTPGVHSELKDEYARQQLVLWGDQLNIKQPSQGSIDKVIKFAKMTGDYSVLSVNDLHIIALAHELEIQSGGKLRTFPGEVLEGQERDAQETLTENNKNDEDGFAPVKKGRKRGGKRQREKREAEARKLLEEKEEKEGKTTFEDAEKITVQAEQNKATPLAEVQKPSNTASESEPDTEKDTSIAPSQEVSEEYNESDDDGDWISPENLHDEIIKDQNEQIQDTPIEGKLIRVALATGDFACQNVSIQLGINLLNTMSGKQIKRVRNYMYRCHACFRLTPINKDGKPKHFCPKCGGDTLIRCAVSVDNKTGKITPHLKANFQWIKRGERYSLPSPLSKNQQRLQGRGGYQHNKENRHKSQQNPLILREDQKEYQQALKNDEWERRQNEKMLQDWIGGGSADNYVSPFGTVNTIRPSGVRVGKGRYVNTSKGKK</sequence>
<evidence type="ECO:0000313" key="12">
    <source>
        <dbReference type="EMBL" id="KAF6052461.1"/>
    </source>
</evidence>
<dbReference type="InterPro" id="IPR017117">
    <property type="entry name" value="Nob1_euk"/>
</dbReference>
<feature type="compositionally biased region" description="Polar residues" evidence="9">
    <location>
        <begin position="365"/>
        <end position="374"/>
    </location>
</feature>
<dbReference type="GO" id="GO:0030688">
    <property type="term" value="C:preribosome, small subunit precursor"/>
    <property type="evidence" value="ECO:0007669"/>
    <property type="project" value="EnsemblFungi"/>
</dbReference>
<evidence type="ECO:0000256" key="4">
    <source>
        <dbReference type="ARBA" id="ARBA00022801"/>
    </source>
</evidence>
<gene>
    <name evidence="12" type="ORF">FOB60_002717</name>
</gene>
<accession>A0A8X7NNG5</accession>
<feature type="binding site" evidence="8">
    <location>
        <position position="325"/>
    </location>
    <ligand>
        <name>Zn(2+)</name>
        <dbReference type="ChEBI" id="CHEBI:29105"/>
    </ligand>
</feature>
<dbReference type="EMBL" id="JABWAB010000004">
    <property type="protein sequence ID" value="KAF6052461.1"/>
    <property type="molecule type" value="Genomic_DNA"/>
</dbReference>
<feature type="compositionally biased region" description="Acidic residues" evidence="9">
    <location>
        <begin position="221"/>
        <end position="233"/>
    </location>
</feature>
<feature type="binding site" evidence="8">
    <location>
        <position position="306"/>
    </location>
    <ligand>
        <name>Zn(2+)</name>
        <dbReference type="ChEBI" id="CHEBI:29105"/>
    </ligand>
</feature>
<feature type="domain" description="Nin one binding (NOB1) Zn-ribbon-like" evidence="10">
    <location>
        <begin position="293"/>
        <end position="368"/>
    </location>
</feature>
<name>A0A8X7NNG5_CANPA</name>
<dbReference type="GO" id="GO:0070181">
    <property type="term" value="F:small ribosomal subunit rRNA binding"/>
    <property type="evidence" value="ECO:0007669"/>
    <property type="project" value="EnsemblFungi"/>
</dbReference>
<protein>
    <recommendedName>
        <fullName evidence="7">20S-pre-rRNA D-site endonuclease NOB1</fullName>
    </recommendedName>
</protein>
<feature type="binding site" evidence="8">
    <location>
        <position position="303"/>
    </location>
    <ligand>
        <name>Zn(2+)</name>
        <dbReference type="ChEBI" id="CHEBI:29105"/>
    </ligand>
</feature>
<dbReference type="Gene3D" id="3.40.50.1010">
    <property type="entry name" value="5'-nuclease"/>
    <property type="match status" value="1"/>
</dbReference>
<comment type="subcellular location">
    <subcellularLocation>
        <location evidence="7">Nucleus</location>
        <location evidence="7">Nucleolus</location>
    </subcellularLocation>
</comment>
<dbReference type="GO" id="GO:0046872">
    <property type="term" value="F:metal ion binding"/>
    <property type="evidence" value="ECO:0007669"/>
    <property type="project" value="UniProtKB-UniRule"/>
</dbReference>
<evidence type="ECO:0000256" key="6">
    <source>
        <dbReference type="ARBA" id="ARBA00023242"/>
    </source>
</evidence>
<dbReference type="AlphaFoldDB" id="A0A8X7NNG5"/>
<feature type="region of interest" description="Disordered" evidence="9">
    <location>
        <begin position="363"/>
        <end position="395"/>
    </location>
</feature>
<dbReference type="Proteomes" id="UP000590412">
    <property type="component" value="Unassembled WGS sequence"/>
</dbReference>
<keyword evidence="3 7" id="KW-0479">Metal-binding</keyword>
<dbReference type="SUPFAM" id="SSF144206">
    <property type="entry name" value="NOB1 zinc finger-like"/>
    <property type="match status" value="1"/>
</dbReference>
<evidence type="ECO:0000256" key="7">
    <source>
        <dbReference type="PIRNR" id="PIRNR037125"/>
    </source>
</evidence>
<dbReference type="InterPro" id="IPR014881">
    <property type="entry name" value="NOB1_Zn-bd"/>
</dbReference>